<feature type="compositionally biased region" description="Low complexity" evidence="8">
    <location>
        <begin position="306"/>
        <end position="316"/>
    </location>
</feature>
<feature type="compositionally biased region" description="Low complexity" evidence="8">
    <location>
        <begin position="144"/>
        <end position="175"/>
    </location>
</feature>
<comment type="subcellular location">
    <subcellularLocation>
        <location evidence="7">Cell membrane</location>
    </subcellularLocation>
    <subcellularLocation>
        <location evidence="7">Bacterial flagellum basal body</location>
    </subcellularLocation>
</comment>
<gene>
    <name evidence="9" type="ORF">SAMN05216551_101464</name>
</gene>
<feature type="transmembrane region" description="Helical" evidence="7">
    <location>
        <begin position="192"/>
        <end position="213"/>
    </location>
</feature>
<evidence type="ECO:0000256" key="2">
    <source>
        <dbReference type="ARBA" id="ARBA00022692"/>
    </source>
</evidence>
<evidence type="ECO:0000256" key="6">
    <source>
        <dbReference type="ARBA" id="ARBA00037937"/>
    </source>
</evidence>
<keyword evidence="1 7" id="KW-1003">Cell membrane</keyword>
<feature type="compositionally biased region" description="Low complexity" evidence="8">
    <location>
        <begin position="86"/>
        <end position="129"/>
    </location>
</feature>
<evidence type="ECO:0000313" key="9">
    <source>
        <dbReference type="EMBL" id="SDV46591.1"/>
    </source>
</evidence>
<keyword evidence="9" id="KW-0969">Cilium</keyword>
<evidence type="ECO:0000256" key="1">
    <source>
        <dbReference type="ARBA" id="ARBA00022475"/>
    </source>
</evidence>
<dbReference type="PANTHER" id="PTHR38766">
    <property type="entry name" value="FLAGELLAR PROTEIN FLIO"/>
    <property type="match status" value="1"/>
</dbReference>
<dbReference type="EMBL" id="FNLO01000001">
    <property type="protein sequence ID" value="SDV46591.1"/>
    <property type="molecule type" value="Genomic_DNA"/>
</dbReference>
<dbReference type="STRING" id="1770053.SAMN05216551_101464"/>
<dbReference type="PANTHER" id="PTHR38766:SF1">
    <property type="entry name" value="FLAGELLAR PROTEIN FLIO"/>
    <property type="match status" value="1"/>
</dbReference>
<keyword evidence="2 7" id="KW-0812">Transmembrane</keyword>
<feature type="compositionally biased region" description="Basic residues" evidence="8">
    <location>
        <begin position="1"/>
        <end position="15"/>
    </location>
</feature>
<proteinExistence type="inferred from homology"/>
<comment type="similarity">
    <text evidence="6 7">Belongs to the FliO/MopB family.</text>
</comment>
<dbReference type="InterPro" id="IPR022781">
    <property type="entry name" value="Flagellar_biosynth_FliO"/>
</dbReference>
<sequence length="341" mass="32958">MRPCRRVARAGRPAHRAASGGSWTGRLAATVLAGVSAAALAVPTAGDWSARPDTRLASVPVVSTGGAGSQAALPSDPTTATGGSSATVNTPGTTNAPNTTNTTIAPNNAANAAVGTGTLPGTPPTAGNASAVVSPVSTPEMPRAASLPATPTPSAAGPAAPAAFGAAVSPASSPAPAAVPGATVPGFGVGSVLRTLLGLAAVLLAVLACGWLARRLNARGVSSGRLARVVGGVSLGNRERVAVVEIADTWLVLGVTPGGITTLHTLPAAARAASDVPRASVTSGADAGMTATSGDASLRGSPSNDAAGAATAAAAADRPPSFGEALRAQVRDRLQRRRDDA</sequence>
<evidence type="ECO:0000256" key="8">
    <source>
        <dbReference type="SAM" id="MobiDB-lite"/>
    </source>
</evidence>
<evidence type="ECO:0000256" key="5">
    <source>
        <dbReference type="ARBA" id="ARBA00023143"/>
    </source>
</evidence>
<keyword evidence="3 7" id="KW-1133">Transmembrane helix</keyword>
<feature type="compositionally biased region" description="Polar residues" evidence="8">
    <location>
        <begin position="76"/>
        <end position="85"/>
    </location>
</feature>
<dbReference type="RefSeq" id="WP_091904135.1">
    <property type="nucleotide sequence ID" value="NZ_FNLO01000001.1"/>
</dbReference>
<feature type="region of interest" description="Disordered" evidence="8">
    <location>
        <begin position="281"/>
        <end position="341"/>
    </location>
</feature>
<feature type="compositionally biased region" description="Polar residues" evidence="8">
    <location>
        <begin position="290"/>
        <end position="304"/>
    </location>
</feature>
<organism evidence="9 10">
    <name type="scientific">Chitinasiproducens palmae</name>
    <dbReference type="NCBI Taxonomy" id="1770053"/>
    <lineage>
        <taxon>Bacteria</taxon>
        <taxon>Pseudomonadati</taxon>
        <taxon>Pseudomonadota</taxon>
        <taxon>Betaproteobacteria</taxon>
        <taxon>Burkholderiales</taxon>
        <taxon>Burkholderiaceae</taxon>
        <taxon>Chitinasiproducens</taxon>
    </lineage>
</organism>
<dbReference type="OrthoDB" id="9182371at2"/>
<dbReference type="NCBIfam" id="TIGR03500">
    <property type="entry name" value="FliO_TIGR"/>
    <property type="match status" value="1"/>
</dbReference>
<dbReference type="InterPro" id="IPR052205">
    <property type="entry name" value="FliO/MopB"/>
</dbReference>
<keyword evidence="10" id="KW-1185">Reference proteome</keyword>
<feature type="region of interest" description="Disordered" evidence="8">
    <location>
        <begin position="64"/>
        <end position="175"/>
    </location>
</feature>
<name>A0A1H2PJM1_9BURK</name>
<keyword evidence="5 7" id="KW-0975">Bacterial flagellum</keyword>
<dbReference type="GO" id="GO:0044781">
    <property type="term" value="P:bacterial-type flagellum organization"/>
    <property type="evidence" value="ECO:0007669"/>
    <property type="project" value="UniProtKB-UniRule"/>
</dbReference>
<evidence type="ECO:0000256" key="4">
    <source>
        <dbReference type="ARBA" id="ARBA00023136"/>
    </source>
</evidence>
<feature type="region of interest" description="Disordered" evidence="8">
    <location>
        <begin position="1"/>
        <end position="21"/>
    </location>
</feature>
<accession>A0A1H2PJM1</accession>
<keyword evidence="4 7" id="KW-0472">Membrane</keyword>
<dbReference type="AlphaFoldDB" id="A0A1H2PJM1"/>
<dbReference type="GO" id="GO:0005886">
    <property type="term" value="C:plasma membrane"/>
    <property type="evidence" value="ECO:0007669"/>
    <property type="project" value="UniProtKB-SubCell"/>
</dbReference>
<keyword evidence="9" id="KW-0282">Flagellum</keyword>
<dbReference type="Pfam" id="PF04347">
    <property type="entry name" value="FliO"/>
    <property type="match status" value="1"/>
</dbReference>
<feature type="compositionally biased region" description="Basic and acidic residues" evidence="8">
    <location>
        <begin position="329"/>
        <end position="341"/>
    </location>
</feature>
<evidence type="ECO:0000256" key="7">
    <source>
        <dbReference type="RuleBase" id="RU362064"/>
    </source>
</evidence>
<evidence type="ECO:0000313" key="10">
    <source>
        <dbReference type="Proteomes" id="UP000243719"/>
    </source>
</evidence>
<protein>
    <recommendedName>
        <fullName evidence="7">Flagellar protein</fullName>
    </recommendedName>
</protein>
<dbReference type="GO" id="GO:0009425">
    <property type="term" value="C:bacterial-type flagellum basal body"/>
    <property type="evidence" value="ECO:0007669"/>
    <property type="project" value="UniProtKB-SubCell"/>
</dbReference>
<dbReference type="Proteomes" id="UP000243719">
    <property type="component" value="Unassembled WGS sequence"/>
</dbReference>
<reference evidence="10" key="1">
    <citation type="submission" date="2016-09" db="EMBL/GenBank/DDBJ databases">
        <authorList>
            <person name="Varghese N."/>
            <person name="Submissions S."/>
        </authorList>
    </citation>
    <scope>NUCLEOTIDE SEQUENCE [LARGE SCALE GENOMIC DNA]</scope>
    <source>
        <strain evidence="10">JS23</strain>
    </source>
</reference>
<keyword evidence="9" id="KW-0966">Cell projection</keyword>
<evidence type="ECO:0000256" key="3">
    <source>
        <dbReference type="ARBA" id="ARBA00022989"/>
    </source>
</evidence>